<evidence type="ECO:0000313" key="2">
    <source>
        <dbReference type="EMBL" id="KAK9139059.1"/>
    </source>
</evidence>
<accession>A0AAP0PDI3</accession>
<feature type="region of interest" description="Disordered" evidence="1">
    <location>
        <begin position="119"/>
        <end position="164"/>
    </location>
</feature>
<organism evidence="2 3">
    <name type="scientific">Stephania cephalantha</name>
    <dbReference type="NCBI Taxonomy" id="152367"/>
    <lineage>
        <taxon>Eukaryota</taxon>
        <taxon>Viridiplantae</taxon>
        <taxon>Streptophyta</taxon>
        <taxon>Embryophyta</taxon>
        <taxon>Tracheophyta</taxon>
        <taxon>Spermatophyta</taxon>
        <taxon>Magnoliopsida</taxon>
        <taxon>Ranunculales</taxon>
        <taxon>Menispermaceae</taxon>
        <taxon>Menispermoideae</taxon>
        <taxon>Cissampelideae</taxon>
        <taxon>Stephania</taxon>
    </lineage>
</organism>
<protein>
    <submittedName>
        <fullName evidence="2">Uncharacterized protein</fullName>
    </submittedName>
</protein>
<dbReference type="AlphaFoldDB" id="A0AAP0PDI3"/>
<feature type="region of interest" description="Disordered" evidence="1">
    <location>
        <begin position="195"/>
        <end position="224"/>
    </location>
</feature>
<feature type="compositionally biased region" description="Basic and acidic residues" evidence="1">
    <location>
        <begin position="262"/>
        <end position="273"/>
    </location>
</feature>
<evidence type="ECO:0000313" key="3">
    <source>
        <dbReference type="Proteomes" id="UP001419268"/>
    </source>
</evidence>
<evidence type="ECO:0000256" key="1">
    <source>
        <dbReference type="SAM" id="MobiDB-lite"/>
    </source>
</evidence>
<dbReference type="EMBL" id="JBBNAG010000004">
    <property type="protein sequence ID" value="KAK9139059.1"/>
    <property type="molecule type" value="Genomic_DNA"/>
</dbReference>
<proteinExistence type="predicted"/>
<feature type="region of interest" description="Disordered" evidence="1">
    <location>
        <begin position="240"/>
        <end position="285"/>
    </location>
</feature>
<comment type="caution">
    <text evidence="2">The sequence shown here is derived from an EMBL/GenBank/DDBJ whole genome shotgun (WGS) entry which is preliminary data.</text>
</comment>
<sequence length="285" mass="31797">MSILVTVDHETYVSLYSNVCCEDVGLTYIDKRRQMVCSLLGGLGGAQLVTEEPNLSRRSPALQSKMGVWPWASTALGKYGFGRVWPWAVSFRTNLEDTLVSFLRKKQIEKEEKEIIRERKKERKKGEKREEREREVREGGSRARERTTTAASCRGHANQPRDGGLRARMAAVEVNAADAVATSCDAEDRAARRQIGAGRAESEVADATHSGAARWDSKRQLQRRTTNATMAATTTHAVERAAVARFHSGGASRAKQQAARKQRSDRQWPDSETRPMVAPAATQRW</sequence>
<feature type="compositionally biased region" description="Basic and acidic residues" evidence="1">
    <location>
        <begin position="119"/>
        <end position="147"/>
    </location>
</feature>
<gene>
    <name evidence="2" type="ORF">Scep_008740</name>
</gene>
<reference evidence="2 3" key="1">
    <citation type="submission" date="2024-01" db="EMBL/GenBank/DDBJ databases">
        <title>Genome assemblies of Stephania.</title>
        <authorList>
            <person name="Yang L."/>
        </authorList>
    </citation>
    <scope>NUCLEOTIDE SEQUENCE [LARGE SCALE GENOMIC DNA]</scope>
    <source>
        <strain evidence="2">JXDWG</strain>
        <tissue evidence="2">Leaf</tissue>
    </source>
</reference>
<dbReference type="Proteomes" id="UP001419268">
    <property type="component" value="Unassembled WGS sequence"/>
</dbReference>
<name>A0AAP0PDI3_9MAGN</name>
<keyword evidence="3" id="KW-1185">Reference proteome</keyword>